<organism evidence="2 3">
    <name type="scientific">Massilia aquatica</name>
    <dbReference type="NCBI Taxonomy" id="2609000"/>
    <lineage>
        <taxon>Bacteria</taxon>
        <taxon>Pseudomonadati</taxon>
        <taxon>Pseudomonadota</taxon>
        <taxon>Betaproteobacteria</taxon>
        <taxon>Burkholderiales</taxon>
        <taxon>Oxalobacteraceae</taxon>
        <taxon>Telluria group</taxon>
        <taxon>Massilia</taxon>
    </lineage>
</organism>
<evidence type="ECO:0000256" key="1">
    <source>
        <dbReference type="SAM" id="MobiDB-lite"/>
    </source>
</evidence>
<evidence type="ECO:0008006" key="4">
    <source>
        <dbReference type="Google" id="ProtNLM"/>
    </source>
</evidence>
<gene>
    <name evidence="2" type="ORF">F1609_20585</name>
</gene>
<dbReference type="RefSeq" id="WP_167078545.1">
    <property type="nucleotide sequence ID" value="NZ_VVIW01000013.1"/>
</dbReference>
<keyword evidence="3" id="KW-1185">Reference proteome</keyword>
<evidence type="ECO:0000313" key="2">
    <source>
        <dbReference type="EMBL" id="NHZ42548.1"/>
    </source>
</evidence>
<dbReference type="InterPro" id="IPR029016">
    <property type="entry name" value="GAF-like_dom_sf"/>
</dbReference>
<dbReference type="EMBL" id="VVIW01000013">
    <property type="protein sequence ID" value="NHZ42548.1"/>
    <property type="molecule type" value="Genomic_DNA"/>
</dbReference>
<evidence type="ECO:0000313" key="3">
    <source>
        <dbReference type="Proteomes" id="UP000819052"/>
    </source>
</evidence>
<comment type="caution">
    <text evidence="2">The sequence shown here is derived from an EMBL/GenBank/DDBJ whole genome shotgun (WGS) entry which is preliminary data.</text>
</comment>
<dbReference type="Gene3D" id="3.30.450.40">
    <property type="match status" value="1"/>
</dbReference>
<name>A0ABX0M7I6_9BURK</name>
<proteinExistence type="predicted"/>
<dbReference type="Proteomes" id="UP000819052">
    <property type="component" value="Unassembled WGS sequence"/>
</dbReference>
<feature type="region of interest" description="Disordered" evidence="1">
    <location>
        <begin position="1"/>
        <end position="31"/>
    </location>
</feature>
<protein>
    <recommendedName>
        <fullName evidence="4">GAF domain-containing protein</fullName>
    </recommendedName>
</protein>
<dbReference type="SUPFAM" id="SSF55781">
    <property type="entry name" value="GAF domain-like"/>
    <property type="match status" value="1"/>
</dbReference>
<accession>A0ABX0M7I6</accession>
<sequence length="189" mass="20972">MSLSEIIATDQLRSRPRKRAGNAPLRSMPRVAPQDGVTLRDALRARCEEALLRCSAQSAGISIFDNNDLDELTWAATAGALAPYEGRRFPRSNSPCGLCFSYRSTQLFVQPHQYFHWMAENNVHINEALVTPLIGQFGAFYGTIWVMSHDDLDIHFNLDDADTLADLSRGLASTIRLNDIGPDPDGRPV</sequence>
<reference evidence="2 3" key="1">
    <citation type="submission" date="2019-09" db="EMBL/GenBank/DDBJ databases">
        <title>Taxonomy of Antarctic Massilia spp.: description of Massilia rubra sp. nov., Massilia aquatica sp. nov., Massilia mucilaginosa sp. nov., Massilia frigida sp. nov. isolated from streams, lakes and regoliths.</title>
        <authorList>
            <person name="Holochova P."/>
            <person name="Sedlacek I."/>
            <person name="Kralova S."/>
            <person name="Maslanova I."/>
            <person name="Busse H.-J."/>
            <person name="Stankova E."/>
            <person name="Vrbovska V."/>
            <person name="Kovarovic V."/>
            <person name="Bartak M."/>
            <person name="Svec P."/>
            <person name="Pantucek R."/>
        </authorList>
    </citation>
    <scope>NUCLEOTIDE SEQUENCE [LARGE SCALE GENOMIC DNA]</scope>
    <source>
        <strain evidence="2 3">CCM 8693</strain>
    </source>
</reference>